<feature type="compositionally biased region" description="Basic residues" evidence="1">
    <location>
        <begin position="61"/>
        <end position="70"/>
    </location>
</feature>
<name>A0A6J5ACI3_9BURK</name>
<organism evidence="2 3">
    <name type="scientific">Paraburkholderia rhynchosiae</name>
    <dbReference type="NCBI Taxonomy" id="487049"/>
    <lineage>
        <taxon>Bacteria</taxon>
        <taxon>Pseudomonadati</taxon>
        <taxon>Pseudomonadota</taxon>
        <taxon>Betaproteobacteria</taxon>
        <taxon>Burkholderiales</taxon>
        <taxon>Burkholderiaceae</taxon>
        <taxon>Paraburkholderia</taxon>
    </lineage>
</organism>
<evidence type="ECO:0000313" key="3">
    <source>
        <dbReference type="Proteomes" id="UP000494205"/>
    </source>
</evidence>
<evidence type="ECO:0000256" key="1">
    <source>
        <dbReference type="SAM" id="MobiDB-lite"/>
    </source>
</evidence>
<sequence>MACLGETDGANRYVLPVGAVRWRCAAGVVATFAVTFFNNEVRERGGELLNKRMDERADKRVNKRVNKRRQPGSGEISPLCPAWRRPLAPSRSLPDRPDSSA</sequence>
<evidence type="ECO:0000313" key="2">
    <source>
        <dbReference type="EMBL" id="CAB3663526.1"/>
    </source>
</evidence>
<dbReference type="EMBL" id="CADIJZ010000005">
    <property type="protein sequence ID" value="CAB3663526.1"/>
    <property type="molecule type" value="Genomic_DNA"/>
</dbReference>
<accession>A0A6J5ACI3</accession>
<gene>
    <name evidence="2" type="ORF">LMG27174_01769</name>
</gene>
<proteinExistence type="predicted"/>
<protein>
    <submittedName>
        <fullName evidence="2">Uncharacterized protein</fullName>
    </submittedName>
</protein>
<reference evidence="2 3" key="1">
    <citation type="submission" date="2020-04" db="EMBL/GenBank/DDBJ databases">
        <authorList>
            <person name="De Canck E."/>
        </authorList>
    </citation>
    <scope>NUCLEOTIDE SEQUENCE [LARGE SCALE GENOMIC DNA]</scope>
    <source>
        <strain evidence="2 3">LMG 27174</strain>
    </source>
</reference>
<dbReference type="AlphaFoldDB" id="A0A6J5ACI3"/>
<dbReference type="Proteomes" id="UP000494205">
    <property type="component" value="Unassembled WGS sequence"/>
</dbReference>
<feature type="region of interest" description="Disordered" evidence="1">
    <location>
        <begin position="54"/>
        <end position="101"/>
    </location>
</feature>